<dbReference type="EMBL" id="QFRJ01000018">
    <property type="protein sequence ID" value="PWH81365.1"/>
    <property type="molecule type" value="Genomic_DNA"/>
</dbReference>
<organism evidence="3 4">
    <name type="scientific">Brumimicrobium oceani</name>
    <dbReference type="NCBI Taxonomy" id="2100725"/>
    <lineage>
        <taxon>Bacteria</taxon>
        <taxon>Pseudomonadati</taxon>
        <taxon>Bacteroidota</taxon>
        <taxon>Flavobacteriia</taxon>
        <taxon>Flavobacteriales</taxon>
        <taxon>Crocinitomicaceae</taxon>
        <taxon>Brumimicrobium</taxon>
    </lineage>
</organism>
<dbReference type="Proteomes" id="UP000245370">
    <property type="component" value="Unassembled WGS sequence"/>
</dbReference>
<proteinExistence type="predicted"/>
<evidence type="ECO:0000256" key="1">
    <source>
        <dbReference type="ARBA" id="ARBA00023125"/>
    </source>
</evidence>
<name>A0A2U2X0Q1_9FLAO</name>
<evidence type="ECO:0000313" key="3">
    <source>
        <dbReference type="EMBL" id="PWH81365.1"/>
    </source>
</evidence>
<dbReference type="Gene3D" id="1.10.357.10">
    <property type="entry name" value="Tetracycline Repressor, domain 2"/>
    <property type="match status" value="1"/>
</dbReference>
<dbReference type="InterPro" id="IPR009057">
    <property type="entry name" value="Homeodomain-like_sf"/>
</dbReference>
<gene>
    <name evidence="3" type="ORF">DIT68_15165</name>
</gene>
<comment type="caution">
    <text evidence="3">The sequence shown here is derived from an EMBL/GenBank/DDBJ whole genome shotgun (WGS) entry which is preliminary data.</text>
</comment>
<dbReference type="InterPro" id="IPR001647">
    <property type="entry name" value="HTH_TetR"/>
</dbReference>
<dbReference type="RefSeq" id="WP_109360671.1">
    <property type="nucleotide sequence ID" value="NZ_QFRJ01000018.1"/>
</dbReference>
<sequence length="228" mass="26465">MQQFLSNIQIKVNDYLFLKDPESSDLGKRIISGSIDLMFEIGFEAFTFKKLAIEIKSTEASIYRYFENKNKILLYLTIWFWGWTESKLILATTNIEDKELQLKNAFTILTEDTQVDSDFKNINERKLQKVVYDESAKAYINKLVDDENKHGVFSNYKSVVNRVSAIILEINPEYPYPQMLVSTVIEGTHLQRFFGNHLPSLTNLSTKKEVDNIQDFFLNLALNAIKPK</sequence>
<evidence type="ECO:0000259" key="2">
    <source>
        <dbReference type="Pfam" id="PF00440"/>
    </source>
</evidence>
<keyword evidence="1" id="KW-0238">DNA-binding</keyword>
<dbReference type="AlphaFoldDB" id="A0A2U2X0Q1"/>
<keyword evidence="4" id="KW-1185">Reference proteome</keyword>
<protein>
    <submittedName>
        <fullName evidence="3">TetR family transcriptional regulator</fullName>
    </submittedName>
</protein>
<dbReference type="OrthoDB" id="649282at2"/>
<dbReference type="SUPFAM" id="SSF46689">
    <property type="entry name" value="Homeodomain-like"/>
    <property type="match status" value="1"/>
</dbReference>
<feature type="domain" description="HTH tetR-type" evidence="2">
    <location>
        <begin position="30"/>
        <end position="75"/>
    </location>
</feature>
<dbReference type="GO" id="GO:0003677">
    <property type="term" value="F:DNA binding"/>
    <property type="evidence" value="ECO:0007669"/>
    <property type="project" value="UniProtKB-KW"/>
</dbReference>
<reference evidence="3 4" key="2">
    <citation type="submission" date="2018-05" db="EMBL/GenBank/DDBJ databases">
        <authorList>
            <person name="Lanie J.A."/>
            <person name="Ng W.-L."/>
            <person name="Kazmierczak K.M."/>
            <person name="Andrzejewski T.M."/>
            <person name="Davidsen T.M."/>
            <person name="Wayne K.J."/>
            <person name="Tettelin H."/>
            <person name="Glass J.I."/>
            <person name="Rusch D."/>
            <person name="Podicherti R."/>
            <person name="Tsui H.-C.T."/>
            <person name="Winkler M.E."/>
        </authorList>
    </citation>
    <scope>NUCLEOTIDE SEQUENCE [LARGE SCALE GENOMIC DNA]</scope>
    <source>
        <strain evidence="3 4">C305</strain>
    </source>
</reference>
<dbReference type="Pfam" id="PF00440">
    <property type="entry name" value="TetR_N"/>
    <property type="match status" value="1"/>
</dbReference>
<reference evidence="3 4" key="1">
    <citation type="submission" date="2018-05" db="EMBL/GenBank/DDBJ databases">
        <title>Brumimicrobium oceani sp. nov., isolated from coastal sediment.</title>
        <authorList>
            <person name="Kou Y."/>
        </authorList>
    </citation>
    <scope>NUCLEOTIDE SEQUENCE [LARGE SCALE GENOMIC DNA]</scope>
    <source>
        <strain evidence="3 4">C305</strain>
    </source>
</reference>
<evidence type="ECO:0000313" key="4">
    <source>
        <dbReference type="Proteomes" id="UP000245370"/>
    </source>
</evidence>
<accession>A0A2U2X0Q1</accession>